<dbReference type="PANTHER" id="PTHR42781:SF4">
    <property type="entry name" value="SPERMIDINE_PUTRESCINE IMPORT ATP-BINDING PROTEIN POTA"/>
    <property type="match status" value="1"/>
</dbReference>
<keyword evidence="3 5" id="KW-0067">ATP-binding</keyword>
<dbReference type="PANTHER" id="PTHR42781">
    <property type="entry name" value="SPERMIDINE/PUTRESCINE IMPORT ATP-BINDING PROTEIN POTA"/>
    <property type="match status" value="1"/>
</dbReference>
<accession>A0A081BPW9</accession>
<evidence type="ECO:0000256" key="1">
    <source>
        <dbReference type="ARBA" id="ARBA00022448"/>
    </source>
</evidence>
<dbReference type="Proteomes" id="UP000030700">
    <property type="component" value="Unassembled WGS sequence"/>
</dbReference>
<dbReference type="SUPFAM" id="SSF52540">
    <property type="entry name" value="P-loop containing nucleoside triphosphate hydrolases"/>
    <property type="match status" value="1"/>
</dbReference>
<proteinExistence type="predicted"/>
<protein>
    <submittedName>
        <fullName evidence="5">Sulfate ABC transporter, ATP-binding protein</fullName>
    </submittedName>
</protein>
<name>A0A081BPW9_9BACT</name>
<evidence type="ECO:0000256" key="2">
    <source>
        <dbReference type="ARBA" id="ARBA00022741"/>
    </source>
</evidence>
<dbReference type="SMART" id="SM00382">
    <property type="entry name" value="AAA"/>
    <property type="match status" value="1"/>
</dbReference>
<evidence type="ECO:0000259" key="4">
    <source>
        <dbReference type="PROSITE" id="PS50893"/>
    </source>
</evidence>
<dbReference type="InterPro" id="IPR027417">
    <property type="entry name" value="P-loop_NTPase"/>
</dbReference>
<gene>
    <name evidence="5" type="ORF">U14_03686</name>
</gene>
<dbReference type="PROSITE" id="PS50893">
    <property type="entry name" value="ABC_TRANSPORTER_2"/>
    <property type="match status" value="1"/>
</dbReference>
<dbReference type="Pfam" id="PF00005">
    <property type="entry name" value="ABC_tran"/>
    <property type="match status" value="1"/>
</dbReference>
<dbReference type="InterPro" id="IPR017871">
    <property type="entry name" value="ABC_transporter-like_CS"/>
</dbReference>
<evidence type="ECO:0000313" key="6">
    <source>
        <dbReference type="Proteomes" id="UP000030700"/>
    </source>
</evidence>
<reference evidence="5" key="1">
    <citation type="journal article" date="2015" name="PeerJ">
        <title>First genomic representation of candidate bacterial phylum KSB3 points to enhanced environmental sensing as a trigger of wastewater bulking.</title>
        <authorList>
            <person name="Sekiguchi Y."/>
            <person name="Ohashi A."/>
            <person name="Parks D.H."/>
            <person name="Yamauchi T."/>
            <person name="Tyson G.W."/>
            <person name="Hugenholtz P."/>
        </authorList>
    </citation>
    <scope>NUCLEOTIDE SEQUENCE [LARGE SCALE GENOMIC DNA]</scope>
</reference>
<dbReference type="Gene3D" id="2.40.50.100">
    <property type="match status" value="1"/>
</dbReference>
<feature type="domain" description="ABC transporter" evidence="4">
    <location>
        <begin position="2"/>
        <end position="232"/>
    </location>
</feature>
<evidence type="ECO:0000256" key="3">
    <source>
        <dbReference type="ARBA" id="ARBA00022840"/>
    </source>
</evidence>
<dbReference type="GO" id="GO:0005524">
    <property type="term" value="F:ATP binding"/>
    <property type="evidence" value="ECO:0007669"/>
    <property type="project" value="UniProtKB-KW"/>
</dbReference>
<dbReference type="InterPro" id="IPR003439">
    <property type="entry name" value="ABC_transporter-like_ATP-bd"/>
</dbReference>
<dbReference type="AlphaFoldDB" id="A0A081BPW9"/>
<dbReference type="STRING" id="1499966.U14_03686"/>
<sequence length="365" mass="41242">MIEIENLSYGTTGFSLKQLSLTVRSGSCHAIIGPTGCGKTTLLETIIGLRTARTGKILVDCKDVTRLPVHERGFSYVPQDLALFPHLTVEENILYGLRYGNFSDAPERKRHVLDLANSLNISHLLKRTPRALSGGEKQRVALVRALAPNRGYLILDEPFSALHEGMKKELWFLLKQLQQQYQLTIFMISHDMEETFFLADDISVMIDGAIQQTGTKEQIYNAPSTEKVADFFGINNLFDAEIRDVNDEMTTLYCPELSVSLTAPSYKFAAVKQGMSLKAGIRSEQIMIIKSPHENHGRNNIIRGQLVEIFKKGAYDMLLFKPVNAVKTIEIDISNYASQKSRLEKGQEVYIVLEPERFFWVSSYR</sequence>
<dbReference type="InterPro" id="IPR050093">
    <property type="entry name" value="ABC_SmlMolc_Importer"/>
</dbReference>
<keyword evidence="1" id="KW-0813">Transport</keyword>
<dbReference type="HOGENOM" id="CLU_000604_1_1_0"/>
<dbReference type="Gene3D" id="3.40.50.300">
    <property type="entry name" value="P-loop containing nucleotide triphosphate hydrolases"/>
    <property type="match status" value="1"/>
</dbReference>
<dbReference type="GO" id="GO:0016887">
    <property type="term" value="F:ATP hydrolysis activity"/>
    <property type="evidence" value="ECO:0007669"/>
    <property type="project" value="InterPro"/>
</dbReference>
<dbReference type="EMBL" id="DF820458">
    <property type="protein sequence ID" value="GAK52435.1"/>
    <property type="molecule type" value="Genomic_DNA"/>
</dbReference>
<dbReference type="SUPFAM" id="SSF50331">
    <property type="entry name" value="MOP-like"/>
    <property type="match status" value="1"/>
</dbReference>
<keyword evidence="2" id="KW-0547">Nucleotide-binding</keyword>
<evidence type="ECO:0000313" key="5">
    <source>
        <dbReference type="EMBL" id="GAK52435.1"/>
    </source>
</evidence>
<dbReference type="InterPro" id="IPR003593">
    <property type="entry name" value="AAA+_ATPase"/>
</dbReference>
<dbReference type="PROSITE" id="PS00211">
    <property type="entry name" value="ABC_TRANSPORTER_1"/>
    <property type="match status" value="1"/>
</dbReference>
<organism evidence="5">
    <name type="scientific">Candidatus Moduliflexus flocculans</name>
    <dbReference type="NCBI Taxonomy" id="1499966"/>
    <lineage>
        <taxon>Bacteria</taxon>
        <taxon>Candidatus Moduliflexota</taxon>
        <taxon>Candidatus Moduliflexia</taxon>
        <taxon>Candidatus Moduliflexales</taxon>
        <taxon>Candidatus Moduliflexaceae</taxon>
    </lineage>
</organism>
<keyword evidence="6" id="KW-1185">Reference proteome</keyword>
<dbReference type="InterPro" id="IPR008995">
    <property type="entry name" value="Mo/tungstate-bd_C_term_dom"/>
</dbReference>